<reference evidence="2 3" key="1">
    <citation type="journal article" date="2017" name="Appl. Environ. Microbiol.">
        <title>Parallel evolution of two clades of a major Atlantic endemic Vibrio parahaemolyticus pathogen lineage by independent acquisition of related pathogenicity islands.</title>
        <authorList>
            <person name="Xu F."/>
            <person name="Gonzalez-Escalona N."/>
            <person name="Drees K.P."/>
            <person name="Sebra R.P."/>
            <person name="Cooper V.S."/>
            <person name="Jones S.H."/>
            <person name="Whistler C.A."/>
        </authorList>
    </citation>
    <scope>NUCLEOTIDE SEQUENCE [LARGE SCALE GENOMIC DNA]</scope>
    <source>
        <strain evidence="2 3">MAVP-3</strain>
    </source>
</reference>
<dbReference type="AlphaFoldDB" id="A0A227JAJ0"/>
<feature type="domain" description="GGDEF" evidence="1">
    <location>
        <begin position="1"/>
        <end position="49"/>
    </location>
</feature>
<organism evidence="2 3">
    <name type="scientific">Vibrio parahaemolyticus</name>
    <dbReference type="NCBI Taxonomy" id="670"/>
    <lineage>
        <taxon>Bacteria</taxon>
        <taxon>Pseudomonadati</taxon>
        <taxon>Pseudomonadota</taxon>
        <taxon>Gammaproteobacteria</taxon>
        <taxon>Vibrionales</taxon>
        <taxon>Vibrionaceae</taxon>
        <taxon>Vibrio</taxon>
    </lineage>
</organism>
<dbReference type="Gene3D" id="3.30.70.270">
    <property type="match status" value="1"/>
</dbReference>
<dbReference type="InterPro" id="IPR043128">
    <property type="entry name" value="Rev_trsase/Diguanyl_cyclase"/>
</dbReference>
<comment type="caution">
    <text evidence="2">The sequence shown here is derived from an EMBL/GenBank/DDBJ whole genome shotgun (WGS) entry which is preliminary data.</text>
</comment>
<dbReference type="PANTHER" id="PTHR46663:SF3">
    <property type="entry name" value="SLL0267 PROTEIN"/>
    <property type="match status" value="1"/>
</dbReference>
<dbReference type="InterPro" id="IPR029787">
    <property type="entry name" value="Nucleotide_cyclase"/>
</dbReference>
<evidence type="ECO:0000259" key="1">
    <source>
        <dbReference type="PROSITE" id="PS50887"/>
    </source>
</evidence>
<dbReference type="InterPro" id="IPR000160">
    <property type="entry name" value="GGDEF_dom"/>
</dbReference>
<evidence type="ECO:0000313" key="3">
    <source>
        <dbReference type="Proteomes" id="UP000214596"/>
    </source>
</evidence>
<gene>
    <name evidence="2" type="ORF">CA163_14360</name>
</gene>
<dbReference type="SUPFAM" id="SSF55073">
    <property type="entry name" value="Nucleotide cyclase"/>
    <property type="match status" value="1"/>
</dbReference>
<name>A0A227JAJ0_VIBPH</name>
<dbReference type="PROSITE" id="PS50887">
    <property type="entry name" value="GGDEF"/>
    <property type="match status" value="1"/>
</dbReference>
<dbReference type="PANTHER" id="PTHR46663">
    <property type="entry name" value="DIGUANYLATE CYCLASE DGCT-RELATED"/>
    <property type="match status" value="1"/>
</dbReference>
<dbReference type="Proteomes" id="UP000214596">
    <property type="component" value="Unassembled WGS sequence"/>
</dbReference>
<sequence length="70" mass="7914">DTYNELTMSVGAAIYKQDADDLSELTRCADKAMYAAKHTGKNQYAFYEHCSHAGELRKQQESMLEMTEAC</sequence>
<proteinExistence type="predicted"/>
<dbReference type="EMBL" id="NIXT01000817">
    <property type="protein sequence ID" value="OXE32120.1"/>
    <property type="molecule type" value="Genomic_DNA"/>
</dbReference>
<dbReference type="InterPro" id="IPR052163">
    <property type="entry name" value="DGC-Regulatory_Protein"/>
</dbReference>
<evidence type="ECO:0000313" key="2">
    <source>
        <dbReference type="EMBL" id="OXE32120.1"/>
    </source>
</evidence>
<dbReference type="Pfam" id="PF00990">
    <property type="entry name" value="GGDEF"/>
    <property type="match status" value="1"/>
</dbReference>
<feature type="non-terminal residue" evidence="2">
    <location>
        <position position="1"/>
    </location>
</feature>
<accession>A0A227JAJ0</accession>
<protein>
    <submittedName>
        <fullName evidence="2">GGDEF domain-containing protein</fullName>
    </submittedName>
</protein>